<dbReference type="InterPro" id="IPR020846">
    <property type="entry name" value="MFS_dom"/>
</dbReference>
<evidence type="ECO:0000256" key="1">
    <source>
        <dbReference type="ARBA" id="ARBA00004141"/>
    </source>
</evidence>
<dbReference type="InterPro" id="IPR036259">
    <property type="entry name" value="MFS_trans_sf"/>
</dbReference>
<comment type="similarity">
    <text evidence="2 7">Belongs to the major facilitator superfamily. Sugar transporter (TC 2.A.1.1) family.</text>
</comment>
<feature type="transmembrane region" description="Helical" evidence="8">
    <location>
        <begin position="306"/>
        <end position="329"/>
    </location>
</feature>
<dbReference type="GO" id="GO:0016020">
    <property type="term" value="C:membrane"/>
    <property type="evidence" value="ECO:0007669"/>
    <property type="project" value="UniProtKB-SubCell"/>
</dbReference>
<dbReference type="InterPro" id="IPR003663">
    <property type="entry name" value="Sugar/inositol_transpt"/>
</dbReference>
<dbReference type="EMBL" id="ML995540">
    <property type="protein sequence ID" value="KAF2135980.1"/>
    <property type="molecule type" value="Genomic_DNA"/>
</dbReference>
<feature type="transmembrane region" description="Helical" evidence="8">
    <location>
        <begin position="123"/>
        <end position="141"/>
    </location>
</feature>
<keyword evidence="6 8" id="KW-0472">Membrane</keyword>
<keyword evidence="11" id="KW-1185">Reference proteome</keyword>
<feature type="domain" description="Major facilitator superfamily (MFS) profile" evidence="9">
    <location>
        <begin position="46"/>
        <end position="487"/>
    </location>
</feature>
<dbReference type="AlphaFoldDB" id="A0A6A6AW90"/>
<evidence type="ECO:0000313" key="10">
    <source>
        <dbReference type="EMBL" id="KAF2135980.1"/>
    </source>
</evidence>
<dbReference type="PANTHER" id="PTHR48022:SF27">
    <property type="entry name" value="MAJOR FACILITATOR SUPERFAMILY (MFS) PROFILE DOMAIN-CONTAINING PROTEIN"/>
    <property type="match status" value="1"/>
</dbReference>
<evidence type="ECO:0000256" key="8">
    <source>
        <dbReference type="SAM" id="Phobius"/>
    </source>
</evidence>
<evidence type="ECO:0000256" key="2">
    <source>
        <dbReference type="ARBA" id="ARBA00010992"/>
    </source>
</evidence>
<feature type="transmembrane region" description="Helical" evidence="8">
    <location>
        <begin position="215"/>
        <end position="234"/>
    </location>
</feature>
<dbReference type="InterPro" id="IPR005828">
    <property type="entry name" value="MFS_sugar_transport-like"/>
</dbReference>
<feature type="transmembrane region" description="Helical" evidence="8">
    <location>
        <begin position="465"/>
        <end position="483"/>
    </location>
</feature>
<feature type="transmembrane region" description="Helical" evidence="8">
    <location>
        <begin position="363"/>
        <end position="384"/>
    </location>
</feature>
<dbReference type="FunFam" id="1.20.1250.20:FF:000078">
    <property type="entry name" value="MFS maltose transporter, putative"/>
    <property type="match status" value="1"/>
</dbReference>
<feature type="transmembrane region" description="Helical" evidence="8">
    <location>
        <begin position="96"/>
        <end position="116"/>
    </location>
</feature>
<keyword evidence="5 8" id="KW-1133">Transmembrane helix</keyword>
<comment type="subcellular location">
    <subcellularLocation>
        <location evidence="1">Membrane</location>
        <topology evidence="1">Multi-pass membrane protein</topology>
    </subcellularLocation>
</comment>
<sequence>MSKEKDESVETMEKAHVDVVHDEDPHKEVPITASGQSAVNPFLFFTCATFAAASFLFGFDDKVISPIIALQPFVDHYQGLNPTTHKLVFTAKNQNLLFAVPLVGSILGAIAAYPLNNNLGRKWTLVSAYAFSIGGCFLQLFSPNLAAFIAGRFWVAFVMGIANSTAPLYLSEAVPVAIRGRVVSCINIMNLFSGVIATLVVYGTHTRTDSLSYKIPLAVQCVLPVLLIPITAVLPESPQWLIGKDRMEEARASLRKLRGFSDAEVDEELRVMRLCEETERSVSTEVSFWHIFDKSQIKRTITAGSFFSFNQLSGIFLSTTYATVFLVEINVANEFALTIIASCCTLAGTIAAPFLIERLGRRPLAFTGMAAMLALNAVAGGLAFDMGNRQAVLGIAAASFMFNFFWGASFFPLSNVMPSEIPTVKLRSFTMTWTIAWAQTTAVITTIVVPQLTAADGAGLGAKTYLVFAGFMVAIIIFVYFLMPETRNRTFAEIDEMYEAKIPMWRWRSYKTSTDAKSTSIANMTEQLTA</sequence>
<name>A0A6A6AW90_9PEZI</name>
<dbReference type="PROSITE" id="PS50850">
    <property type="entry name" value="MFS"/>
    <property type="match status" value="1"/>
</dbReference>
<dbReference type="OrthoDB" id="6612291at2759"/>
<reference evidence="10" key="1">
    <citation type="journal article" date="2020" name="Stud. Mycol.">
        <title>101 Dothideomycetes genomes: a test case for predicting lifestyles and emergence of pathogens.</title>
        <authorList>
            <person name="Haridas S."/>
            <person name="Albert R."/>
            <person name="Binder M."/>
            <person name="Bloem J."/>
            <person name="Labutti K."/>
            <person name="Salamov A."/>
            <person name="Andreopoulos B."/>
            <person name="Baker S."/>
            <person name="Barry K."/>
            <person name="Bills G."/>
            <person name="Bluhm B."/>
            <person name="Cannon C."/>
            <person name="Castanera R."/>
            <person name="Culley D."/>
            <person name="Daum C."/>
            <person name="Ezra D."/>
            <person name="Gonzalez J."/>
            <person name="Henrissat B."/>
            <person name="Kuo A."/>
            <person name="Liang C."/>
            <person name="Lipzen A."/>
            <person name="Lutzoni F."/>
            <person name="Magnuson J."/>
            <person name="Mondo S."/>
            <person name="Nolan M."/>
            <person name="Ohm R."/>
            <person name="Pangilinan J."/>
            <person name="Park H.-J."/>
            <person name="Ramirez L."/>
            <person name="Alfaro M."/>
            <person name="Sun H."/>
            <person name="Tritt A."/>
            <person name="Yoshinaga Y."/>
            <person name="Zwiers L.-H."/>
            <person name="Turgeon B."/>
            <person name="Goodwin S."/>
            <person name="Spatafora J."/>
            <person name="Crous P."/>
            <person name="Grigoriev I."/>
        </authorList>
    </citation>
    <scope>NUCLEOTIDE SEQUENCE</scope>
    <source>
        <strain evidence="10">CBS 121167</strain>
    </source>
</reference>
<dbReference type="Gene3D" id="1.20.1250.20">
    <property type="entry name" value="MFS general substrate transporter like domains"/>
    <property type="match status" value="1"/>
</dbReference>
<dbReference type="NCBIfam" id="TIGR00879">
    <property type="entry name" value="SP"/>
    <property type="match status" value="1"/>
</dbReference>
<feature type="transmembrane region" description="Helical" evidence="8">
    <location>
        <begin position="153"/>
        <end position="170"/>
    </location>
</feature>
<keyword evidence="3 7" id="KW-0813">Transport</keyword>
<proteinExistence type="inferred from homology"/>
<feature type="transmembrane region" description="Helical" evidence="8">
    <location>
        <begin position="182"/>
        <end position="203"/>
    </location>
</feature>
<evidence type="ECO:0000256" key="5">
    <source>
        <dbReference type="ARBA" id="ARBA00022989"/>
    </source>
</evidence>
<organism evidence="10 11">
    <name type="scientific">Aplosporella prunicola CBS 121167</name>
    <dbReference type="NCBI Taxonomy" id="1176127"/>
    <lineage>
        <taxon>Eukaryota</taxon>
        <taxon>Fungi</taxon>
        <taxon>Dikarya</taxon>
        <taxon>Ascomycota</taxon>
        <taxon>Pezizomycotina</taxon>
        <taxon>Dothideomycetes</taxon>
        <taxon>Dothideomycetes incertae sedis</taxon>
        <taxon>Botryosphaeriales</taxon>
        <taxon>Aplosporellaceae</taxon>
        <taxon>Aplosporella</taxon>
    </lineage>
</organism>
<dbReference type="RefSeq" id="XP_033391698.1">
    <property type="nucleotide sequence ID" value="XM_033545083.1"/>
</dbReference>
<feature type="transmembrane region" description="Helical" evidence="8">
    <location>
        <begin position="434"/>
        <end position="453"/>
    </location>
</feature>
<dbReference type="InterPro" id="IPR050360">
    <property type="entry name" value="MFS_Sugar_Transporters"/>
</dbReference>
<evidence type="ECO:0000256" key="3">
    <source>
        <dbReference type="ARBA" id="ARBA00022448"/>
    </source>
</evidence>
<evidence type="ECO:0000256" key="4">
    <source>
        <dbReference type="ARBA" id="ARBA00022692"/>
    </source>
</evidence>
<feature type="transmembrane region" description="Helical" evidence="8">
    <location>
        <begin position="42"/>
        <end position="59"/>
    </location>
</feature>
<feature type="transmembrane region" description="Helical" evidence="8">
    <location>
        <begin position="390"/>
        <end position="413"/>
    </location>
</feature>
<dbReference type="Pfam" id="PF00083">
    <property type="entry name" value="Sugar_tr"/>
    <property type="match status" value="1"/>
</dbReference>
<protein>
    <recommendedName>
        <fullName evidence="9">Major facilitator superfamily (MFS) profile domain-containing protein</fullName>
    </recommendedName>
</protein>
<dbReference type="SUPFAM" id="SSF103473">
    <property type="entry name" value="MFS general substrate transporter"/>
    <property type="match status" value="1"/>
</dbReference>
<evidence type="ECO:0000256" key="7">
    <source>
        <dbReference type="RuleBase" id="RU003346"/>
    </source>
</evidence>
<keyword evidence="4 8" id="KW-0812">Transmembrane</keyword>
<evidence type="ECO:0000313" key="11">
    <source>
        <dbReference type="Proteomes" id="UP000799438"/>
    </source>
</evidence>
<dbReference type="GO" id="GO:0005351">
    <property type="term" value="F:carbohydrate:proton symporter activity"/>
    <property type="evidence" value="ECO:0007669"/>
    <property type="project" value="TreeGrafter"/>
</dbReference>
<evidence type="ECO:0000259" key="9">
    <source>
        <dbReference type="PROSITE" id="PS50850"/>
    </source>
</evidence>
<gene>
    <name evidence="10" type="ORF">K452DRAFT_329928</name>
</gene>
<dbReference type="PANTHER" id="PTHR48022">
    <property type="entry name" value="PLASTIDIC GLUCOSE TRANSPORTER 4"/>
    <property type="match status" value="1"/>
</dbReference>
<accession>A0A6A6AW90</accession>
<dbReference type="GeneID" id="54302578"/>
<evidence type="ECO:0000256" key="6">
    <source>
        <dbReference type="ARBA" id="ARBA00023136"/>
    </source>
</evidence>
<dbReference type="Proteomes" id="UP000799438">
    <property type="component" value="Unassembled WGS sequence"/>
</dbReference>
<feature type="transmembrane region" description="Helical" evidence="8">
    <location>
        <begin position="335"/>
        <end position="356"/>
    </location>
</feature>